<evidence type="ECO:0000256" key="8">
    <source>
        <dbReference type="ARBA" id="ARBA00023315"/>
    </source>
</evidence>
<dbReference type="PANTHER" id="PTHR10434">
    <property type="entry name" value="1-ACYL-SN-GLYCEROL-3-PHOSPHATE ACYLTRANSFERASE"/>
    <property type="match status" value="1"/>
</dbReference>
<dbReference type="EC" id="2.3.1.51" evidence="5 9"/>
<dbReference type="InterPro" id="IPR002123">
    <property type="entry name" value="Plipid/glycerol_acylTrfase"/>
</dbReference>
<evidence type="ECO:0000256" key="3">
    <source>
        <dbReference type="ARBA" id="ARBA00005189"/>
    </source>
</evidence>
<evidence type="ECO:0000256" key="10">
    <source>
        <dbReference type="SAM" id="Phobius"/>
    </source>
</evidence>
<feature type="transmembrane region" description="Helical" evidence="10">
    <location>
        <begin position="12"/>
        <end position="38"/>
    </location>
</feature>
<keyword evidence="10" id="KW-0812">Transmembrane</keyword>
<dbReference type="AlphaFoldDB" id="A0A917CSD8"/>
<comment type="caution">
    <text evidence="12">The sequence shown here is derived from an EMBL/GenBank/DDBJ whole genome shotgun (WGS) entry which is preliminary data.</text>
</comment>
<evidence type="ECO:0000256" key="6">
    <source>
        <dbReference type="ARBA" id="ARBA00016139"/>
    </source>
</evidence>
<dbReference type="InterPro" id="IPR004552">
    <property type="entry name" value="AGP_acyltrans"/>
</dbReference>
<feature type="domain" description="Phospholipid/glycerol acyltransferase" evidence="11">
    <location>
        <begin position="81"/>
        <end position="195"/>
    </location>
</feature>
<evidence type="ECO:0000256" key="9">
    <source>
        <dbReference type="RuleBase" id="RU361267"/>
    </source>
</evidence>
<dbReference type="SUPFAM" id="SSF69593">
    <property type="entry name" value="Glycerol-3-phosphate (1)-acyltransferase"/>
    <property type="match status" value="1"/>
</dbReference>
<name>A0A917CSD8_9GAMM</name>
<evidence type="ECO:0000256" key="7">
    <source>
        <dbReference type="ARBA" id="ARBA00022679"/>
    </source>
</evidence>
<organism evidence="12 13">
    <name type="scientific">Marinicella pacifica</name>
    <dbReference type="NCBI Taxonomy" id="1171543"/>
    <lineage>
        <taxon>Bacteria</taxon>
        <taxon>Pseudomonadati</taxon>
        <taxon>Pseudomonadota</taxon>
        <taxon>Gammaproteobacteria</taxon>
        <taxon>Lysobacterales</taxon>
        <taxon>Marinicellaceae</taxon>
        <taxon>Marinicella</taxon>
    </lineage>
</organism>
<comment type="domain">
    <text evidence="9">The HXXXXD motif is essential for acyltransferase activity and may constitute the binding site for the phosphate moiety of the glycerol-3-phosphate.</text>
</comment>
<evidence type="ECO:0000259" key="11">
    <source>
        <dbReference type="SMART" id="SM00563"/>
    </source>
</evidence>
<comment type="catalytic activity">
    <reaction evidence="1 9">
        <text>a 1-acyl-sn-glycero-3-phosphate + an acyl-CoA = a 1,2-diacyl-sn-glycero-3-phosphate + CoA</text>
        <dbReference type="Rhea" id="RHEA:19709"/>
        <dbReference type="ChEBI" id="CHEBI:57287"/>
        <dbReference type="ChEBI" id="CHEBI:57970"/>
        <dbReference type="ChEBI" id="CHEBI:58342"/>
        <dbReference type="ChEBI" id="CHEBI:58608"/>
        <dbReference type="EC" id="2.3.1.51"/>
    </reaction>
</comment>
<evidence type="ECO:0000313" key="13">
    <source>
        <dbReference type="Proteomes" id="UP000605253"/>
    </source>
</evidence>
<comment type="pathway">
    <text evidence="2">Phospholipid metabolism; CDP-diacylglycerol biosynthesis; CDP-diacylglycerol from sn-glycerol 3-phosphate: step 2/3.</text>
</comment>
<comment type="similarity">
    <text evidence="4 9">Belongs to the 1-acyl-sn-glycerol-3-phosphate acyltransferase family.</text>
</comment>
<evidence type="ECO:0000256" key="4">
    <source>
        <dbReference type="ARBA" id="ARBA00008655"/>
    </source>
</evidence>
<dbReference type="GO" id="GO:0016020">
    <property type="term" value="C:membrane"/>
    <property type="evidence" value="ECO:0007669"/>
    <property type="project" value="InterPro"/>
</dbReference>
<keyword evidence="9" id="KW-0444">Lipid biosynthesis</keyword>
<dbReference type="Pfam" id="PF01553">
    <property type="entry name" value="Acyltransferase"/>
    <property type="match status" value="1"/>
</dbReference>
<evidence type="ECO:0000256" key="2">
    <source>
        <dbReference type="ARBA" id="ARBA00004728"/>
    </source>
</evidence>
<reference evidence="12" key="1">
    <citation type="journal article" date="2014" name="Int. J. Syst. Evol. Microbiol.">
        <title>Complete genome sequence of Corynebacterium casei LMG S-19264T (=DSM 44701T), isolated from a smear-ripened cheese.</title>
        <authorList>
            <consortium name="US DOE Joint Genome Institute (JGI-PGF)"/>
            <person name="Walter F."/>
            <person name="Albersmeier A."/>
            <person name="Kalinowski J."/>
            <person name="Ruckert C."/>
        </authorList>
    </citation>
    <scope>NUCLEOTIDE SEQUENCE</scope>
    <source>
        <strain evidence="12">CGMCC 1.12181</strain>
    </source>
</reference>
<keyword evidence="10" id="KW-1133">Transmembrane helix</keyword>
<dbReference type="CDD" id="cd07989">
    <property type="entry name" value="LPLAT_AGPAT-like"/>
    <property type="match status" value="1"/>
</dbReference>
<keyword evidence="13" id="KW-1185">Reference proteome</keyword>
<sequence length="243" mass="27300">MPAMKKGLSHLFQVYTWLIIFPLAWLWTAFIAIIVIVLTWLGAGAWADKYVARLWGRFILWITPVRIKIANMDVIDKNQSYVIVANHQSTYDILVLYGYLPMAFKWVMKIELRKVPFIGYTCALMGHIYVDRKNRQAAQKTMQQAGAKLTGGISVLFFPEGTRHTGTGLLPFKKGAFKMAQSLGLPILPVIIKGAEQVMPAKSLRILPGTIELVFQPPISAETVKGKSTDDLIQLSRSLLHTE</sequence>
<keyword evidence="9" id="KW-0443">Lipid metabolism</keyword>
<keyword evidence="10" id="KW-0472">Membrane</keyword>
<gene>
    <name evidence="12" type="ORF">GCM10011365_16420</name>
</gene>
<comment type="pathway">
    <text evidence="3">Lipid metabolism.</text>
</comment>
<keyword evidence="7 9" id="KW-0808">Transferase</keyword>
<dbReference type="EMBL" id="BMEO01000006">
    <property type="protein sequence ID" value="GGF95786.1"/>
    <property type="molecule type" value="Genomic_DNA"/>
</dbReference>
<keyword evidence="9" id="KW-1208">Phospholipid metabolism</keyword>
<reference evidence="12" key="2">
    <citation type="submission" date="2020-09" db="EMBL/GenBank/DDBJ databases">
        <authorList>
            <person name="Sun Q."/>
            <person name="Zhou Y."/>
        </authorList>
    </citation>
    <scope>NUCLEOTIDE SEQUENCE</scope>
    <source>
        <strain evidence="12">CGMCC 1.12181</strain>
    </source>
</reference>
<evidence type="ECO:0000313" key="12">
    <source>
        <dbReference type="EMBL" id="GGF95786.1"/>
    </source>
</evidence>
<dbReference type="GO" id="GO:0006654">
    <property type="term" value="P:phosphatidic acid biosynthetic process"/>
    <property type="evidence" value="ECO:0007669"/>
    <property type="project" value="TreeGrafter"/>
</dbReference>
<keyword evidence="9" id="KW-0594">Phospholipid biosynthesis</keyword>
<dbReference type="SMART" id="SM00563">
    <property type="entry name" value="PlsC"/>
    <property type="match status" value="1"/>
</dbReference>
<dbReference type="GO" id="GO:0003841">
    <property type="term" value="F:1-acylglycerol-3-phosphate O-acyltransferase activity"/>
    <property type="evidence" value="ECO:0007669"/>
    <property type="project" value="UniProtKB-UniRule"/>
</dbReference>
<protein>
    <recommendedName>
        <fullName evidence="6 9">1-acyl-sn-glycerol-3-phosphate acyltransferase</fullName>
        <ecNumber evidence="5 9">2.3.1.51</ecNumber>
    </recommendedName>
</protein>
<keyword evidence="8 9" id="KW-0012">Acyltransferase</keyword>
<dbReference type="NCBIfam" id="TIGR00530">
    <property type="entry name" value="AGP_acyltrn"/>
    <property type="match status" value="1"/>
</dbReference>
<evidence type="ECO:0000256" key="1">
    <source>
        <dbReference type="ARBA" id="ARBA00001141"/>
    </source>
</evidence>
<dbReference type="PANTHER" id="PTHR10434:SF66">
    <property type="entry name" value="PHOSPHOLIPID_GLYCEROL ACYLTRANSFERASE DOMAIN-CONTAINING PROTEIN"/>
    <property type="match status" value="1"/>
</dbReference>
<evidence type="ECO:0000256" key="5">
    <source>
        <dbReference type="ARBA" id="ARBA00013211"/>
    </source>
</evidence>
<accession>A0A917CSD8</accession>
<proteinExistence type="inferred from homology"/>
<dbReference type="Proteomes" id="UP000605253">
    <property type="component" value="Unassembled WGS sequence"/>
</dbReference>